<dbReference type="AlphaFoldDB" id="A0AAW0IPR3"/>
<gene>
    <name evidence="2" type="ORF">U0070_007907</name>
</gene>
<evidence type="ECO:0000313" key="3">
    <source>
        <dbReference type="Proteomes" id="UP001488838"/>
    </source>
</evidence>
<feature type="compositionally biased region" description="Polar residues" evidence="1">
    <location>
        <begin position="115"/>
        <end position="130"/>
    </location>
</feature>
<protein>
    <submittedName>
        <fullName evidence="2">Uncharacterized protein</fullName>
    </submittedName>
</protein>
<dbReference type="EMBL" id="JBBHLL010000102">
    <property type="protein sequence ID" value="KAK7816490.1"/>
    <property type="molecule type" value="Genomic_DNA"/>
</dbReference>
<feature type="compositionally biased region" description="Basic and acidic residues" evidence="1">
    <location>
        <begin position="68"/>
        <end position="80"/>
    </location>
</feature>
<organism evidence="2 3">
    <name type="scientific">Myodes glareolus</name>
    <name type="common">Bank vole</name>
    <name type="synonym">Clethrionomys glareolus</name>
    <dbReference type="NCBI Taxonomy" id="447135"/>
    <lineage>
        <taxon>Eukaryota</taxon>
        <taxon>Metazoa</taxon>
        <taxon>Chordata</taxon>
        <taxon>Craniata</taxon>
        <taxon>Vertebrata</taxon>
        <taxon>Euteleostomi</taxon>
        <taxon>Mammalia</taxon>
        <taxon>Eutheria</taxon>
        <taxon>Euarchontoglires</taxon>
        <taxon>Glires</taxon>
        <taxon>Rodentia</taxon>
        <taxon>Myomorpha</taxon>
        <taxon>Muroidea</taxon>
        <taxon>Cricetidae</taxon>
        <taxon>Arvicolinae</taxon>
        <taxon>Myodes</taxon>
    </lineage>
</organism>
<feature type="non-terminal residue" evidence="2">
    <location>
        <position position="1"/>
    </location>
</feature>
<feature type="compositionally biased region" description="Polar residues" evidence="1">
    <location>
        <begin position="85"/>
        <end position="106"/>
    </location>
</feature>
<evidence type="ECO:0000256" key="1">
    <source>
        <dbReference type="SAM" id="MobiDB-lite"/>
    </source>
</evidence>
<evidence type="ECO:0000313" key="2">
    <source>
        <dbReference type="EMBL" id="KAK7816490.1"/>
    </source>
</evidence>
<sequence length="190" mass="20275">LAHHWENHSALLSGCNKKKAGFDEVTIPLPRLVGEECQQEASDVADQRKNETDDQKSDICIPSLGQDHTSDCHHQKEDAAHNGPDLQQSSKVGSRPSSDASVQVGSRPSEDASVQVGSRPSSDASVQVGSRPSADAGVQNKIPLAPGRMEPSATIAENETGPARLDKQTSQGDSHYDRSRPIRPADPEGI</sequence>
<reference evidence="2 3" key="1">
    <citation type="journal article" date="2023" name="bioRxiv">
        <title>Conserved and derived expression patterns and positive selection on dental genes reveal complex evolutionary context of ever-growing rodent molars.</title>
        <authorList>
            <person name="Calamari Z.T."/>
            <person name="Song A."/>
            <person name="Cohen E."/>
            <person name="Akter M."/>
            <person name="Roy R.D."/>
            <person name="Hallikas O."/>
            <person name="Christensen M.M."/>
            <person name="Li P."/>
            <person name="Marangoni P."/>
            <person name="Jernvall J."/>
            <person name="Klein O.D."/>
        </authorList>
    </citation>
    <scope>NUCLEOTIDE SEQUENCE [LARGE SCALE GENOMIC DNA]</scope>
    <source>
        <strain evidence="2">V071</strain>
    </source>
</reference>
<feature type="region of interest" description="Disordered" evidence="1">
    <location>
        <begin position="37"/>
        <end position="190"/>
    </location>
</feature>
<accession>A0AAW0IPR3</accession>
<proteinExistence type="predicted"/>
<comment type="caution">
    <text evidence="2">The sequence shown here is derived from an EMBL/GenBank/DDBJ whole genome shotgun (WGS) entry which is preliminary data.</text>
</comment>
<dbReference type="Proteomes" id="UP001488838">
    <property type="component" value="Unassembled WGS sequence"/>
</dbReference>
<feature type="compositionally biased region" description="Basic and acidic residues" evidence="1">
    <location>
        <begin position="174"/>
        <end position="190"/>
    </location>
</feature>
<keyword evidence="3" id="KW-1185">Reference proteome</keyword>
<feature type="compositionally biased region" description="Basic and acidic residues" evidence="1">
    <location>
        <begin position="45"/>
        <end position="57"/>
    </location>
</feature>
<name>A0AAW0IPR3_MYOGA</name>